<dbReference type="PANTHER" id="PTHR30237:SF2">
    <property type="entry name" value="MUREIN TETRAPEPTIDE CARBOXYPEPTIDASE"/>
    <property type="match status" value="1"/>
</dbReference>
<evidence type="ECO:0000256" key="4">
    <source>
        <dbReference type="ARBA" id="ARBA00022801"/>
    </source>
</evidence>
<name>A0AAJ6BJB0_9BACT</name>
<dbReference type="Pfam" id="PF17676">
    <property type="entry name" value="Peptidase_S66C"/>
    <property type="match status" value="1"/>
</dbReference>
<evidence type="ECO:0000313" key="9">
    <source>
        <dbReference type="EMBL" id="WEK37744.1"/>
    </source>
</evidence>
<dbReference type="CDD" id="cd07025">
    <property type="entry name" value="Peptidase_S66"/>
    <property type="match status" value="1"/>
</dbReference>
<dbReference type="GO" id="GO:0008236">
    <property type="term" value="F:serine-type peptidase activity"/>
    <property type="evidence" value="ECO:0007669"/>
    <property type="project" value="UniProtKB-KW"/>
</dbReference>
<evidence type="ECO:0000256" key="5">
    <source>
        <dbReference type="ARBA" id="ARBA00022825"/>
    </source>
</evidence>
<keyword evidence="3" id="KW-0645">Protease</keyword>
<dbReference type="PANTHER" id="PTHR30237">
    <property type="entry name" value="MURAMOYLTETRAPEPTIDE CARBOXYPEPTIDASE"/>
    <property type="match status" value="1"/>
</dbReference>
<dbReference type="InterPro" id="IPR040449">
    <property type="entry name" value="Peptidase_S66_N"/>
</dbReference>
<evidence type="ECO:0000259" key="7">
    <source>
        <dbReference type="Pfam" id="PF02016"/>
    </source>
</evidence>
<evidence type="ECO:0000313" key="10">
    <source>
        <dbReference type="Proteomes" id="UP001220610"/>
    </source>
</evidence>
<evidence type="ECO:0000256" key="3">
    <source>
        <dbReference type="ARBA" id="ARBA00022670"/>
    </source>
</evidence>
<feature type="active site" description="Charge relay system" evidence="6">
    <location>
        <position position="206"/>
    </location>
</feature>
<proteinExistence type="inferred from homology"/>
<keyword evidence="4" id="KW-0378">Hydrolase</keyword>
<organism evidence="9 10">
    <name type="scientific">Candidatus Pseudobacter hemicellulosilyticus</name>
    <dbReference type="NCBI Taxonomy" id="3121375"/>
    <lineage>
        <taxon>Bacteria</taxon>
        <taxon>Pseudomonadati</taxon>
        <taxon>Bacteroidota</taxon>
        <taxon>Chitinophagia</taxon>
        <taxon>Chitinophagales</taxon>
        <taxon>Chitinophagaceae</taxon>
        <taxon>Pseudobacter</taxon>
    </lineage>
</organism>
<keyword evidence="5" id="KW-0720">Serine protease</keyword>
<feature type="active site" description="Charge relay system" evidence="6">
    <location>
        <position position="276"/>
    </location>
</feature>
<evidence type="ECO:0000256" key="6">
    <source>
        <dbReference type="PIRSR" id="PIRSR028757-1"/>
    </source>
</evidence>
<dbReference type="Gene3D" id="3.50.30.60">
    <property type="entry name" value="LD-carboxypeptidase A C-terminal domain-like"/>
    <property type="match status" value="1"/>
</dbReference>
<evidence type="ECO:0000256" key="2">
    <source>
        <dbReference type="ARBA" id="ARBA00022645"/>
    </source>
</evidence>
<comment type="similarity">
    <text evidence="1">Belongs to the peptidase S66 family.</text>
</comment>
<dbReference type="SUPFAM" id="SSF52317">
    <property type="entry name" value="Class I glutamine amidotransferase-like"/>
    <property type="match status" value="1"/>
</dbReference>
<dbReference type="InterPro" id="IPR027461">
    <property type="entry name" value="Carboxypeptidase_A_C_sf"/>
</dbReference>
<evidence type="ECO:0000256" key="1">
    <source>
        <dbReference type="ARBA" id="ARBA00010233"/>
    </source>
</evidence>
<dbReference type="Proteomes" id="UP001220610">
    <property type="component" value="Chromosome"/>
</dbReference>
<protein>
    <submittedName>
        <fullName evidence="9">LD-carboxypeptidase</fullName>
    </submittedName>
</protein>
<feature type="domain" description="LD-carboxypeptidase C-terminal" evidence="8">
    <location>
        <begin position="176"/>
        <end position="290"/>
    </location>
</feature>
<dbReference type="Gene3D" id="3.40.50.10740">
    <property type="entry name" value="Class I glutamine amidotransferase-like"/>
    <property type="match status" value="1"/>
</dbReference>
<dbReference type="AlphaFoldDB" id="A0AAJ6BJB0"/>
<feature type="domain" description="LD-carboxypeptidase N-terminal" evidence="7">
    <location>
        <begin position="14"/>
        <end position="131"/>
    </location>
</feature>
<gene>
    <name evidence="9" type="ORF">P0Y53_09540</name>
</gene>
<keyword evidence="2" id="KW-0121">Carboxypeptidase</keyword>
<dbReference type="GO" id="GO:0006508">
    <property type="term" value="P:proteolysis"/>
    <property type="evidence" value="ECO:0007669"/>
    <property type="project" value="UniProtKB-KW"/>
</dbReference>
<dbReference type="InterPro" id="IPR003507">
    <property type="entry name" value="S66_fam"/>
</dbReference>
<dbReference type="InterPro" id="IPR029062">
    <property type="entry name" value="Class_I_gatase-like"/>
</dbReference>
<dbReference type="GO" id="GO:0004180">
    <property type="term" value="F:carboxypeptidase activity"/>
    <property type="evidence" value="ECO:0007669"/>
    <property type="project" value="UniProtKB-KW"/>
</dbReference>
<dbReference type="PIRSF" id="PIRSF028757">
    <property type="entry name" value="LD-carboxypeptidase"/>
    <property type="match status" value="1"/>
</dbReference>
<feature type="active site" description="Nucleophile" evidence="6">
    <location>
        <position position="111"/>
    </location>
</feature>
<reference evidence="9" key="1">
    <citation type="submission" date="2023-03" db="EMBL/GenBank/DDBJ databases">
        <title>Andean soil-derived lignocellulolytic bacterial consortium as a source of novel taxa and putative plastic-active enzymes.</title>
        <authorList>
            <person name="Diaz-Garcia L."/>
            <person name="Chuvochina M."/>
            <person name="Feuerriegel G."/>
            <person name="Bunk B."/>
            <person name="Sproer C."/>
            <person name="Streit W.R."/>
            <person name="Rodriguez L.M."/>
            <person name="Overmann J."/>
            <person name="Jimenez D.J."/>
        </authorList>
    </citation>
    <scope>NUCLEOTIDE SEQUENCE</scope>
    <source>
        <strain evidence="9">MAG 7</strain>
    </source>
</reference>
<dbReference type="EMBL" id="CP119311">
    <property type="protein sequence ID" value="WEK37744.1"/>
    <property type="molecule type" value="Genomic_DNA"/>
</dbReference>
<sequence length="302" mass="33526">MTILPAYLQPGDTIGIVCPAGFMERERAQTCIDTLQQWGYTVKTGDTLGRETGNYFSGTDEERLQDLQQLLDDDSVRAILCGRGGYGTGRVIDQLDFEQFRQQPKWIIGFSDITILHAHIYSNFRIASLHAPMAGAFNDGGADGEYVLSLKQALEGKKAHYTCAVHPDNKRGEAVGELVGGNLALLAHLLGTPSELKTKGRILFIEDVGEYLYNVDRMLYQLKRSGKLDKLAGLILGGFSDLKDTTRPFGKTIYEIIRELVAEYDYPVCFDFPVSHDTTNYALKVGVGYKLKVGKNKVTLEE</sequence>
<dbReference type="InterPro" id="IPR027478">
    <property type="entry name" value="LdcA_N"/>
</dbReference>
<evidence type="ECO:0000259" key="8">
    <source>
        <dbReference type="Pfam" id="PF17676"/>
    </source>
</evidence>
<dbReference type="Pfam" id="PF02016">
    <property type="entry name" value="Peptidase_S66"/>
    <property type="match status" value="1"/>
</dbReference>
<dbReference type="InterPro" id="IPR040921">
    <property type="entry name" value="Peptidase_S66C"/>
</dbReference>
<dbReference type="SUPFAM" id="SSF141986">
    <property type="entry name" value="LD-carboxypeptidase A C-terminal domain-like"/>
    <property type="match status" value="1"/>
</dbReference>
<accession>A0AAJ6BJB0</accession>